<keyword evidence="12" id="KW-1185">Reference proteome</keyword>
<feature type="transmembrane region" description="Helical" evidence="10">
    <location>
        <begin position="458"/>
        <end position="476"/>
    </location>
</feature>
<dbReference type="Gene3D" id="1.20.1730.10">
    <property type="entry name" value="Sodium/glucose cotransporter"/>
    <property type="match status" value="1"/>
</dbReference>
<evidence type="ECO:0000256" key="4">
    <source>
        <dbReference type="ARBA" id="ARBA00022475"/>
    </source>
</evidence>
<dbReference type="EMBL" id="FTOH01000001">
    <property type="protein sequence ID" value="SIS45630.1"/>
    <property type="molecule type" value="Genomic_DNA"/>
</dbReference>
<evidence type="ECO:0000256" key="10">
    <source>
        <dbReference type="SAM" id="Phobius"/>
    </source>
</evidence>
<feature type="transmembrane region" description="Helical" evidence="10">
    <location>
        <begin position="152"/>
        <end position="172"/>
    </location>
</feature>
<evidence type="ECO:0000256" key="3">
    <source>
        <dbReference type="ARBA" id="ARBA00022448"/>
    </source>
</evidence>
<gene>
    <name evidence="11" type="ORF">SAMN05421686_101473</name>
</gene>
<evidence type="ECO:0000256" key="2">
    <source>
        <dbReference type="ARBA" id="ARBA00006434"/>
    </source>
</evidence>
<keyword evidence="3" id="KW-0813">Transport</keyword>
<feature type="transmembrane region" description="Helical" evidence="10">
    <location>
        <begin position="45"/>
        <end position="67"/>
    </location>
</feature>
<dbReference type="PROSITE" id="PS50283">
    <property type="entry name" value="NA_SOLUT_SYMP_3"/>
    <property type="match status" value="1"/>
</dbReference>
<dbReference type="GO" id="GO:0015123">
    <property type="term" value="F:acetate transmembrane transporter activity"/>
    <property type="evidence" value="ECO:0007669"/>
    <property type="project" value="TreeGrafter"/>
</dbReference>
<evidence type="ECO:0000256" key="8">
    <source>
        <dbReference type="ARBA" id="ARBA00023136"/>
    </source>
</evidence>
<dbReference type="AlphaFoldDB" id="A0A1N7J8H3"/>
<dbReference type="GO" id="GO:0005886">
    <property type="term" value="C:plasma membrane"/>
    <property type="evidence" value="ECO:0007669"/>
    <property type="project" value="UniProtKB-SubCell"/>
</dbReference>
<comment type="subcellular location">
    <subcellularLocation>
        <location evidence="1">Cell membrane</location>
        <topology evidence="1">Multi-pass membrane protein</topology>
    </subcellularLocation>
</comment>
<feature type="transmembrane region" description="Helical" evidence="10">
    <location>
        <begin position="229"/>
        <end position="253"/>
    </location>
</feature>
<feature type="transmembrane region" description="Helical" evidence="10">
    <location>
        <begin position="179"/>
        <end position="196"/>
    </location>
</feature>
<evidence type="ECO:0000256" key="9">
    <source>
        <dbReference type="RuleBase" id="RU362091"/>
    </source>
</evidence>
<keyword evidence="6" id="KW-0769">Symport</keyword>
<feature type="transmembrane region" description="Helical" evidence="10">
    <location>
        <begin position="73"/>
        <end position="94"/>
    </location>
</feature>
<dbReference type="GO" id="GO:0015293">
    <property type="term" value="F:symporter activity"/>
    <property type="evidence" value="ECO:0007669"/>
    <property type="project" value="UniProtKB-KW"/>
</dbReference>
<sequence length="491" mass="52900">MSNTALYFVLTALPLMILMIWSANRIRTAAEFYATGREYGGLRNGLAITGDYLSAASLLGITGLILFSGYSGLLYAVGFFSGWPIILILLADKLRTIGHFTLADVLKSRFSDPRIVLVATLGYFPVVVIYLSAQLVAMTWLLNYIFGVKYEIVLAGLTGVALVTALTGRMIFSSRAQMIKAGLVMILMLVLTMLAFDRVSSSLSELFSIDIWFASNPPVNGAVSEDSPLALFSLGIALILGPVGLPHVMSRFFSVADERRARMSVFYATGMIGIFYILIILLGFLTVHLLGQPEASVTAAGSNLVLVRLAELIGGEFLAAVLVAILVVVLFSVMTSLILTGSSAFSHDWYARTVIGGSKRWNERHLHRLASSVTVVFAASLALLWQTENVANLVGLAFAFSASVNVPLLLGALYCDRLTSAGALSGGLAGLSATLIAVITGPLIWGNLSGSGESFFSWRHPALFSLSVAVLVMWFVSRWYHPSRREGDSDK</sequence>
<keyword evidence="7 10" id="KW-1133">Transmembrane helix</keyword>
<evidence type="ECO:0000256" key="1">
    <source>
        <dbReference type="ARBA" id="ARBA00004651"/>
    </source>
</evidence>
<feature type="transmembrane region" description="Helical" evidence="10">
    <location>
        <begin position="115"/>
        <end position="146"/>
    </location>
</feature>
<feature type="transmembrane region" description="Helical" evidence="10">
    <location>
        <begin position="317"/>
        <end position="345"/>
    </location>
</feature>
<keyword evidence="5 10" id="KW-0812">Transmembrane</keyword>
<evidence type="ECO:0000313" key="12">
    <source>
        <dbReference type="Proteomes" id="UP000185639"/>
    </source>
</evidence>
<organism evidence="11 12">
    <name type="scientific">Thalassolituus maritimus</name>
    <dbReference type="NCBI Taxonomy" id="484498"/>
    <lineage>
        <taxon>Bacteria</taxon>
        <taxon>Pseudomonadati</taxon>
        <taxon>Pseudomonadota</taxon>
        <taxon>Gammaproteobacteria</taxon>
        <taxon>Oceanospirillales</taxon>
        <taxon>Oceanospirillaceae</taxon>
        <taxon>Thalassolituus</taxon>
    </lineage>
</organism>
<accession>A0A1N7J8H3</accession>
<dbReference type="PANTHER" id="PTHR48086">
    <property type="entry name" value="SODIUM/PROLINE SYMPORTER-RELATED"/>
    <property type="match status" value="1"/>
</dbReference>
<dbReference type="PANTHER" id="PTHR48086:SF6">
    <property type="entry name" value="CATION_ACETATE SYMPORTER ACTP"/>
    <property type="match status" value="1"/>
</dbReference>
<dbReference type="Pfam" id="PF00474">
    <property type="entry name" value="SSF"/>
    <property type="match status" value="1"/>
</dbReference>
<reference evidence="12" key="1">
    <citation type="submission" date="2017-01" db="EMBL/GenBank/DDBJ databases">
        <authorList>
            <person name="Varghese N."/>
            <person name="Submissions S."/>
        </authorList>
    </citation>
    <scope>NUCLEOTIDE SEQUENCE [LARGE SCALE GENOMIC DNA]</scope>
    <source>
        <strain evidence="12">DSM 24913</strain>
    </source>
</reference>
<dbReference type="RefSeq" id="WP_175607845.1">
    <property type="nucleotide sequence ID" value="NZ_FTOH01000001.1"/>
</dbReference>
<feature type="transmembrane region" description="Helical" evidence="10">
    <location>
        <begin position="6"/>
        <end position="24"/>
    </location>
</feature>
<dbReference type="GO" id="GO:0006847">
    <property type="term" value="P:plasma membrane acetate transport"/>
    <property type="evidence" value="ECO:0007669"/>
    <property type="project" value="TreeGrafter"/>
</dbReference>
<keyword evidence="4" id="KW-1003">Cell membrane</keyword>
<protein>
    <submittedName>
        <fullName evidence="11">Cation/acetate symporter</fullName>
    </submittedName>
</protein>
<dbReference type="CDD" id="cd11480">
    <property type="entry name" value="SLC5sbd_u4"/>
    <property type="match status" value="1"/>
</dbReference>
<comment type="similarity">
    <text evidence="2 9">Belongs to the sodium:solute symporter (SSF) (TC 2.A.21) family.</text>
</comment>
<feature type="transmembrane region" description="Helical" evidence="10">
    <location>
        <begin position="391"/>
        <end position="415"/>
    </location>
</feature>
<dbReference type="InterPro" id="IPR050277">
    <property type="entry name" value="Sodium:Solute_Symporter"/>
</dbReference>
<evidence type="ECO:0000256" key="5">
    <source>
        <dbReference type="ARBA" id="ARBA00022692"/>
    </source>
</evidence>
<proteinExistence type="inferred from homology"/>
<dbReference type="Proteomes" id="UP000185639">
    <property type="component" value="Unassembled WGS sequence"/>
</dbReference>
<evidence type="ECO:0000313" key="11">
    <source>
        <dbReference type="EMBL" id="SIS45630.1"/>
    </source>
</evidence>
<feature type="transmembrane region" description="Helical" evidence="10">
    <location>
        <begin position="427"/>
        <end position="446"/>
    </location>
</feature>
<evidence type="ECO:0000256" key="6">
    <source>
        <dbReference type="ARBA" id="ARBA00022847"/>
    </source>
</evidence>
<feature type="transmembrane region" description="Helical" evidence="10">
    <location>
        <begin position="265"/>
        <end position="287"/>
    </location>
</feature>
<evidence type="ECO:0000256" key="7">
    <source>
        <dbReference type="ARBA" id="ARBA00022989"/>
    </source>
</evidence>
<feature type="transmembrane region" description="Helical" evidence="10">
    <location>
        <begin position="366"/>
        <end position="385"/>
    </location>
</feature>
<dbReference type="STRING" id="484498.SAMN05421686_101473"/>
<dbReference type="InterPro" id="IPR001734">
    <property type="entry name" value="Na/solute_symporter"/>
</dbReference>
<dbReference type="InterPro" id="IPR038377">
    <property type="entry name" value="Na/Glc_symporter_sf"/>
</dbReference>
<name>A0A1N7J8H3_9GAMM</name>
<keyword evidence="8 10" id="KW-0472">Membrane</keyword>